<sequence length="581" mass="65713">MDTTEMSKFYFIWRNKVLQKRIQRYNHSISFRYNESTVPFTIENTIGRFDSFDISLQLQSCVVLDLTFPNSITSLFLTEVKNTFEIKLPKESIHTLYLFNYRGSIPEGFIPSSVRHLVFNGEIDQHAIPFGVERVEDINVQLKQQFYIPNSVKEISLLCAKETVTQGWIPDSVEKLTTGFTPDQGFIPKSVKVYTNTSDLKSLACLPESTRSLTLSNDHIISSGKETIPHHIKELEIISGKSLNFFPLLPAGIEKFTYRQTNQCIENLSIGGYHSLRSLSFSCQSFNCLSLPSNLQELSIYITGSLAKGPTTKARVNLFSGNPLPRSLARLSIESYYSEDIEITSNMLPESLKYLKIRSGVRLLRGCFSNTPNLSELYLESTSPKPKVINDIPSDMIPPSITRLTLGLHRAITQGSIPNSVTYLHIKRGITEPMDIKHLPQNLSHLVMDIQYYKSSTAVRFPPKLTHFSCTVNHQGQASLMPNTITHLCLDYIKKPTTPPINQPIPASVIYLATNYLDSLPPHIRTLVFYRDPKFLDVALLKHLDSLKLSTAGSTLCHFPSTLKCIKHLPSHCISNKQEWH</sequence>
<dbReference type="PANTHER" id="PTHR32134">
    <property type="entry name" value="FNIP REPEAT-CONTAINING PROTEIN"/>
    <property type="match status" value="1"/>
</dbReference>
<name>A0A8J4PST5_9MYCE</name>
<dbReference type="SUPFAM" id="SSF52058">
    <property type="entry name" value="L domain-like"/>
    <property type="match status" value="1"/>
</dbReference>
<dbReference type="InterPro" id="IPR051251">
    <property type="entry name" value="STK_FNIP-Repeat"/>
</dbReference>
<reference evidence="1" key="1">
    <citation type="submission" date="2020-01" db="EMBL/GenBank/DDBJ databases">
        <title>Development of genomics and gene disruption for Polysphondylium violaceum indicates a role for the polyketide synthase stlB in stalk morphogenesis.</title>
        <authorList>
            <person name="Narita B."/>
            <person name="Kawabe Y."/>
            <person name="Kin K."/>
            <person name="Saito T."/>
            <person name="Gibbs R."/>
            <person name="Kuspa A."/>
            <person name="Muzny D."/>
            <person name="Queller D."/>
            <person name="Richards S."/>
            <person name="Strassman J."/>
            <person name="Sucgang R."/>
            <person name="Worley K."/>
            <person name="Schaap P."/>
        </authorList>
    </citation>
    <scope>NUCLEOTIDE SEQUENCE</scope>
    <source>
        <strain evidence="1">QSvi11</strain>
    </source>
</reference>
<comment type="caution">
    <text evidence="1">The sequence shown here is derived from an EMBL/GenBank/DDBJ whole genome shotgun (WGS) entry which is preliminary data.</text>
</comment>
<keyword evidence="2" id="KW-1185">Reference proteome</keyword>
<evidence type="ECO:0008006" key="3">
    <source>
        <dbReference type="Google" id="ProtNLM"/>
    </source>
</evidence>
<dbReference type="EMBL" id="AJWJ01000225">
    <property type="protein sequence ID" value="KAF2073120.1"/>
    <property type="molecule type" value="Genomic_DNA"/>
</dbReference>
<dbReference type="Proteomes" id="UP000695562">
    <property type="component" value="Unassembled WGS sequence"/>
</dbReference>
<gene>
    <name evidence="1" type="ORF">CYY_005561</name>
</gene>
<evidence type="ECO:0000313" key="1">
    <source>
        <dbReference type="EMBL" id="KAF2073120.1"/>
    </source>
</evidence>
<accession>A0A8J4PST5</accession>
<dbReference type="AlphaFoldDB" id="A0A8J4PST5"/>
<proteinExistence type="predicted"/>
<evidence type="ECO:0000313" key="2">
    <source>
        <dbReference type="Proteomes" id="UP000695562"/>
    </source>
</evidence>
<dbReference type="PANTHER" id="PTHR32134:SF169">
    <property type="entry name" value="FNIP REPEAT-CONTAINING PROTEIN-RELATED"/>
    <property type="match status" value="1"/>
</dbReference>
<organism evidence="1 2">
    <name type="scientific">Polysphondylium violaceum</name>
    <dbReference type="NCBI Taxonomy" id="133409"/>
    <lineage>
        <taxon>Eukaryota</taxon>
        <taxon>Amoebozoa</taxon>
        <taxon>Evosea</taxon>
        <taxon>Eumycetozoa</taxon>
        <taxon>Dictyostelia</taxon>
        <taxon>Dictyosteliales</taxon>
        <taxon>Dictyosteliaceae</taxon>
        <taxon>Polysphondylium</taxon>
    </lineage>
</organism>
<protein>
    <recommendedName>
        <fullName evidence="3">FNIP repeat-containing protein</fullName>
    </recommendedName>
</protein>